<evidence type="ECO:0000256" key="4">
    <source>
        <dbReference type="ARBA" id="ARBA00022989"/>
    </source>
</evidence>
<dbReference type="InterPro" id="IPR010432">
    <property type="entry name" value="RDD"/>
</dbReference>
<proteinExistence type="predicted"/>
<dbReference type="Proteomes" id="UP000265719">
    <property type="component" value="Chromosome"/>
</dbReference>
<gene>
    <name evidence="6" type="ORF">NI17_022945</name>
</gene>
<dbReference type="GO" id="GO:0005886">
    <property type="term" value="C:plasma membrane"/>
    <property type="evidence" value="ECO:0007669"/>
    <property type="project" value="UniProtKB-SubCell"/>
</dbReference>
<evidence type="ECO:0000256" key="3">
    <source>
        <dbReference type="ARBA" id="ARBA00022692"/>
    </source>
</evidence>
<dbReference type="EMBL" id="CP063196">
    <property type="protein sequence ID" value="UOE22206.1"/>
    <property type="molecule type" value="Genomic_DNA"/>
</dbReference>
<evidence type="ECO:0000256" key="2">
    <source>
        <dbReference type="ARBA" id="ARBA00022475"/>
    </source>
</evidence>
<organism evidence="6 7">
    <name type="scientific">Thermobifida halotolerans</name>
    <dbReference type="NCBI Taxonomy" id="483545"/>
    <lineage>
        <taxon>Bacteria</taxon>
        <taxon>Bacillati</taxon>
        <taxon>Actinomycetota</taxon>
        <taxon>Actinomycetes</taxon>
        <taxon>Streptosporangiales</taxon>
        <taxon>Nocardiopsidaceae</taxon>
        <taxon>Thermobifida</taxon>
    </lineage>
</organism>
<keyword evidence="3" id="KW-0812">Transmembrane</keyword>
<sequence>MPLAGFGHRLGARVIDYVLLTILVSLLTFGILLFLFVAYPEMEETSRAFDGVLGLLFLFGWGVAAFLYDWFFVAAASRTPGKMMTGLKVVSVTGAPPAQGQSALRSAAFGLPHSLPCLGHVLVFVACLFVLGDENSQALHDKMSRTVVVVTR</sequence>
<protein>
    <submittedName>
        <fullName evidence="6">RDD family protein</fullName>
    </submittedName>
</protein>
<dbReference type="KEGG" id="thao:NI17_022945"/>
<keyword evidence="7" id="KW-1185">Reference proteome</keyword>
<keyword evidence="4" id="KW-1133">Transmembrane helix</keyword>
<name>A0A399G381_9ACTN</name>
<accession>A0A399G381</accession>
<dbReference type="OrthoDB" id="3542905at2"/>
<evidence type="ECO:0000313" key="7">
    <source>
        <dbReference type="Proteomes" id="UP000265719"/>
    </source>
</evidence>
<comment type="subcellular location">
    <subcellularLocation>
        <location evidence="1">Cell membrane</location>
        <topology evidence="1">Multi-pass membrane protein</topology>
    </subcellularLocation>
</comment>
<keyword evidence="5" id="KW-0472">Membrane</keyword>
<evidence type="ECO:0000256" key="5">
    <source>
        <dbReference type="ARBA" id="ARBA00023136"/>
    </source>
</evidence>
<dbReference type="InterPro" id="IPR051791">
    <property type="entry name" value="Pra-immunoreactive"/>
</dbReference>
<evidence type="ECO:0000313" key="6">
    <source>
        <dbReference type="EMBL" id="UOE22206.1"/>
    </source>
</evidence>
<keyword evidence="2" id="KW-1003">Cell membrane</keyword>
<evidence type="ECO:0000256" key="1">
    <source>
        <dbReference type="ARBA" id="ARBA00004651"/>
    </source>
</evidence>
<dbReference type="Pfam" id="PF06271">
    <property type="entry name" value="RDD"/>
    <property type="match status" value="1"/>
</dbReference>
<dbReference type="AlphaFoldDB" id="A0A399G381"/>
<dbReference type="PANTHER" id="PTHR36115">
    <property type="entry name" value="PROLINE-RICH ANTIGEN HOMOLOG-RELATED"/>
    <property type="match status" value="1"/>
</dbReference>
<reference evidence="6" key="1">
    <citation type="submission" date="2020-10" db="EMBL/GenBank/DDBJ databases">
        <title>De novo genome project of the cellulose decomposer Thermobifida halotolerans type strain.</title>
        <authorList>
            <person name="Nagy I."/>
            <person name="Horvath B."/>
            <person name="Kukolya J."/>
            <person name="Nagy I."/>
            <person name="Orsini M."/>
        </authorList>
    </citation>
    <scope>NUCLEOTIDE SEQUENCE</scope>
    <source>
        <strain evidence="6">DSM 44931</strain>
    </source>
</reference>
<dbReference type="PANTHER" id="PTHR36115:SF4">
    <property type="entry name" value="MEMBRANE PROTEIN"/>
    <property type="match status" value="1"/>
</dbReference>